<reference evidence="2 3" key="1">
    <citation type="journal article" date="2015" name="Genome Announc.">
        <title>Expanding the biotechnology potential of lactobacilli through comparative genomics of 213 strains and associated genera.</title>
        <authorList>
            <person name="Sun Z."/>
            <person name="Harris H.M."/>
            <person name="McCann A."/>
            <person name="Guo C."/>
            <person name="Argimon S."/>
            <person name="Zhang W."/>
            <person name="Yang X."/>
            <person name="Jeffery I.B."/>
            <person name="Cooney J.C."/>
            <person name="Kagawa T.F."/>
            <person name="Liu W."/>
            <person name="Song Y."/>
            <person name="Salvetti E."/>
            <person name="Wrobel A."/>
            <person name="Rasinkangas P."/>
            <person name="Parkhill J."/>
            <person name="Rea M.C."/>
            <person name="O'Sullivan O."/>
            <person name="Ritari J."/>
            <person name="Douillard F.P."/>
            <person name="Paul Ross R."/>
            <person name="Yang R."/>
            <person name="Briner A.E."/>
            <person name="Felis G.E."/>
            <person name="de Vos W.M."/>
            <person name="Barrangou R."/>
            <person name="Klaenhammer T.R."/>
            <person name="Caufield P.W."/>
            <person name="Cui Y."/>
            <person name="Zhang H."/>
            <person name="O'Toole P.W."/>
        </authorList>
    </citation>
    <scope>NUCLEOTIDE SEQUENCE [LARGE SCALE GENOMIC DNA]</scope>
    <source>
        <strain evidence="2 3">JCM 15951</strain>
    </source>
</reference>
<evidence type="ECO:0000313" key="2">
    <source>
        <dbReference type="EMBL" id="KRK43254.1"/>
    </source>
</evidence>
<keyword evidence="1" id="KW-0812">Transmembrane</keyword>
<evidence type="ECO:0000256" key="1">
    <source>
        <dbReference type="SAM" id="Phobius"/>
    </source>
</evidence>
<dbReference type="EMBL" id="AZDB01000009">
    <property type="protein sequence ID" value="KRK43254.1"/>
    <property type="molecule type" value="Genomic_DNA"/>
</dbReference>
<dbReference type="RefSeq" id="WP_156401768.1">
    <property type="nucleotide sequence ID" value="NZ_AZDB01000009.1"/>
</dbReference>
<feature type="transmembrane region" description="Helical" evidence="1">
    <location>
        <begin position="30"/>
        <end position="50"/>
    </location>
</feature>
<sequence length="51" mass="5586">MDNSTRGLIMGFVAFVIVFVLSILKVSQTMIGGVLVVGIFLSAFLLFPIYF</sequence>
<evidence type="ECO:0000313" key="3">
    <source>
        <dbReference type="Proteomes" id="UP000050964"/>
    </source>
</evidence>
<accession>A0A837RID4</accession>
<comment type="caution">
    <text evidence="2">The sequence shown here is derived from an EMBL/GenBank/DDBJ whole genome shotgun (WGS) entry which is preliminary data.</text>
</comment>
<dbReference type="AlphaFoldDB" id="A0A837RID4"/>
<keyword evidence="1" id="KW-1133">Transmembrane helix</keyword>
<name>A0A837RID4_9LACO</name>
<organism evidence="2 3">
    <name type="scientific">Companilactobacillus crustorum JCM 15951</name>
    <dbReference type="NCBI Taxonomy" id="1423737"/>
    <lineage>
        <taxon>Bacteria</taxon>
        <taxon>Bacillati</taxon>
        <taxon>Bacillota</taxon>
        <taxon>Bacilli</taxon>
        <taxon>Lactobacillales</taxon>
        <taxon>Lactobacillaceae</taxon>
        <taxon>Companilactobacillus</taxon>
    </lineage>
</organism>
<feature type="transmembrane region" description="Helical" evidence="1">
    <location>
        <begin position="7"/>
        <end position="24"/>
    </location>
</feature>
<protein>
    <submittedName>
        <fullName evidence="2">Uncharacterized protein</fullName>
    </submittedName>
</protein>
<keyword evidence="1" id="KW-0472">Membrane</keyword>
<gene>
    <name evidence="2" type="ORF">FD26_GL002113</name>
</gene>
<proteinExistence type="predicted"/>
<dbReference type="Proteomes" id="UP000050964">
    <property type="component" value="Unassembled WGS sequence"/>
</dbReference>